<sequence length="115" mass="13469">MSHTILFLLTYTLFSLPNLSSNSEDQQTKLLLEVINHQSQNLNGLEVEIYQDEGLIARLNTKKITAISLPLKKYKFVLYYCDDVYKIEAKLFNKRHHMVFVVDEKECKEMVLISK</sequence>
<protein>
    <submittedName>
        <fullName evidence="1">Uncharacterized protein</fullName>
    </submittedName>
</protein>
<name>A0ABX8GQN5_9BACT</name>
<dbReference type="RefSeq" id="WP_144073266.1">
    <property type="nucleotide sequence ID" value="NZ_CP076128.1"/>
</dbReference>
<dbReference type="Proteomes" id="UP000682802">
    <property type="component" value="Chromosome 1"/>
</dbReference>
<organism evidence="1 2">
    <name type="scientific">Flammeovirga kamogawensis</name>
    <dbReference type="NCBI Taxonomy" id="373891"/>
    <lineage>
        <taxon>Bacteria</taxon>
        <taxon>Pseudomonadati</taxon>
        <taxon>Bacteroidota</taxon>
        <taxon>Cytophagia</taxon>
        <taxon>Cytophagales</taxon>
        <taxon>Flammeovirgaceae</taxon>
        <taxon>Flammeovirga</taxon>
    </lineage>
</organism>
<gene>
    <name evidence="1" type="ORF">KM029_10640</name>
</gene>
<accession>A0ABX8GQN5</accession>
<proteinExistence type="predicted"/>
<evidence type="ECO:0000313" key="1">
    <source>
        <dbReference type="EMBL" id="QWG05836.1"/>
    </source>
</evidence>
<evidence type="ECO:0000313" key="2">
    <source>
        <dbReference type="Proteomes" id="UP000682802"/>
    </source>
</evidence>
<reference evidence="1 2" key="1">
    <citation type="submission" date="2021-05" db="EMBL/GenBank/DDBJ databases">
        <title>Comparative genomic studies on the polysaccharide-degrading batcterial strains of the Flammeovirga genus.</title>
        <authorList>
            <person name="Zewei F."/>
            <person name="Zheng Z."/>
            <person name="Yu L."/>
            <person name="Ruyue G."/>
            <person name="Yanhong M."/>
            <person name="Yuanyuan C."/>
            <person name="Jingyan G."/>
            <person name="Wenjun H."/>
        </authorList>
    </citation>
    <scope>NUCLEOTIDE SEQUENCE [LARGE SCALE GENOMIC DNA]</scope>
    <source>
        <strain evidence="1 2">YS10</strain>
    </source>
</reference>
<dbReference type="EMBL" id="CP076128">
    <property type="protein sequence ID" value="QWG05836.1"/>
    <property type="molecule type" value="Genomic_DNA"/>
</dbReference>
<keyword evidence="2" id="KW-1185">Reference proteome</keyword>